<evidence type="ECO:0000313" key="9">
    <source>
        <dbReference type="EMBL" id="SME94333.1"/>
    </source>
</evidence>
<dbReference type="RefSeq" id="WP_085106272.1">
    <property type="nucleotide sequence ID" value="NZ_FXAC01000002.1"/>
</dbReference>
<evidence type="ECO:0000259" key="8">
    <source>
        <dbReference type="Pfam" id="PF13396"/>
    </source>
</evidence>
<proteinExistence type="predicted"/>
<keyword evidence="4 7" id="KW-1133">Transmembrane helix</keyword>
<name>A0A1X7CCX5_9MICC</name>
<feature type="compositionally biased region" description="Basic and acidic residues" evidence="6">
    <location>
        <begin position="86"/>
        <end position="120"/>
    </location>
</feature>
<sequence length="193" mass="21219">MGRAILIIGAGALAVGVIIYALIECAQSDKYAVRAIPKWGWLLVILLLPVVGAVLWLFFGRPRKDDAAREPQRGRGPDDDPQFLRNLEERRKQQERARKLQEWENELKRTGRAPGERPDAEEPVLDPSDPRLTAPSPDHPAGDVRADDPDDVAPRSGSHSEDSDAPRDDPDADGLDPDDPRGDDSRPGGSTPR</sequence>
<keyword evidence="2" id="KW-1003">Cell membrane</keyword>
<dbReference type="EMBL" id="FXAC01000002">
    <property type="protein sequence ID" value="SME94333.1"/>
    <property type="molecule type" value="Genomic_DNA"/>
</dbReference>
<evidence type="ECO:0000256" key="4">
    <source>
        <dbReference type="ARBA" id="ARBA00022989"/>
    </source>
</evidence>
<dbReference type="Proteomes" id="UP000192929">
    <property type="component" value="Unassembled WGS sequence"/>
</dbReference>
<evidence type="ECO:0000256" key="5">
    <source>
        <dbReference type="ARBA" id="ARBA00023136"/>
    </source>
</evidence>
<dbReference type="Pfam" id="PF13396">
    <property type="entry name" value="PLDc_N"/>
    <property type="match status" value="1"/>
</dbReference>
<feature type="transmembrane region" description="Helical" evidence="7">
    <location>
        <begin position="5"/>
        <end position="23"/>
    </location>
</feature>
<evidence type="ECO:0000256" key="7">
    <source>
        <dbReference type="SAM" id="Phobius"/>
    </source>
</evidence>
<evidence type="ECO:0000313" key="10">
    <source>
        <dbReference type="Proteomes" id="UP000192929"/>
    </source>
</evidence>
<evidence type="ECO:0000256" key="6">
    <source>
        <dbReference type="SAM" id="MobiDB-lite"/>
    </source>
</evidence>
<organism evidence="9 10">
    <name type="scientific">Kocuria marina subsp. indica</name>
    <dbReference type="NCBI Taxonomy" id="1049583"/>
    <lineage>
        <taxon>Bacteria</taxon>
        <taxon>Bacillati</taxon>
        <taxon>Actinomycetota</taxon>
        <taxon>Actinomycetes</taxon>
        <taxon>Micrococcales</taxon>
        <taxon>Micrococcaceae</taxon>
        <taxon>Kocuria</taxon>
    </lineage>
</organism>
<protein>
    <submittedName>
        <fullName evidence="9">Phospholipase_D-nuclease N-terminal</fullName>
    </submittedName>
</protein>
<evidence type="ECO:0000256" key="3">
    <source>
        <dbReference type="ARBA" id="ARBA00022692"/>
    </source>
</evidence>
<dbReference type="AlphaFoldDB" id="A0A1X7CCX5"/>
<feature type="transmembrane region" description="Helical" evidence="7">
    <location>
        <begin position="39"/>
        <end position="59"/>
    </location>
</feature>
<feature type="domain" description="Cardiolipin synthase N-terminal" evidence="8">
    <location>
        <begin position="17"/>
        <end position="61"/>
    </location>
</feature>
<dbReference type="InterPro" id="IPR027379">
    <property type="entry name" value="CLS_N"/>
</dbReference>
<reference evidence="10" key="1">
    <citation type="submission" date="2017-04" db="EMBL/GenBank/DDBJ databases">
        <authorList>
            <person name="Varghese N."/>
            <person name="Submissions S."/>
        </authorList>
    </citation>
    <scope>NUCLEOTIDE SEQUENCE [LARGE SCALE GENOMIC DNA]</scope>
    <source>
        <strain evidence="10">NIO-1021</strain>
    </source>
</reference>
<accession>A0A1X7CCX5</accession>
<feature type="compositionally biased region" description="Basic and acidic residues" evidence="6">
    <location>
        <begin position="158"/>
        <end position="169"/>
    </location>
</feature>
<gene>
    <name evidence="9" type="ORF">SAMN06296028_102206</name>
</gene>
<keyword evidence="5 7" id="KW-0472">Membrane</keyword>
<keyword evidence="10" id="KW-1185">Reference proteome</keyword>
<comment type="subcellular location">
    <subcellularLocation>
        <location evidence="1">Cell membrane</location>
        <topology evidence="1">Multi-pass membrane protein</topology>
    </subcellularLocation>
</comment>
<evidence type="ECO:0000256" key="1">
    <source>
        <dbReference type="ARBA" id="ARBA00004651"/>
    </source>
</evidence>
<feature type="region of interest" description="Disordered" evidence="6">
    <location>
        <begin position="66"/>
        <end position="193"/>
    </location>
</feature>
<evidence type="ECO:0000256" key="2">
    <source>
        <dbReference type="ARBA" id="ARBA00022475"/>
    </source>
</evidence>
<feature type="compositionally biased region" description="Basic and acidic residues" evidence="6">
    <location>
        <begin position="66"/>
        <end position="78"/>
    </location>
</feature>
<keyword evidence="3 7" id="KW-0812">Transmembrane</keyword>
<dbReference type="GO" id="GO:0005886">
    <property type="term" value="C:plasma membrane"/>
    <property type="evidence" value="ECO:0007669"/>
    <property type="project" value="UniProtKB-SubCell"/>
</dbReference>